<dbReference type="SUPFAM" id="SSF55785">
    <property type="entry name" value="PYP-like sensor domain (PAS domain)"/>
    <property type="match status" value="2"/>
</dbReference>
<dbReference type="PRINTS" id="PR00996">
    <property type="entry name" value="CHERMTFRASE"/>
</dbReference>
<feature type="coiled-coil region" evidence="13">
    <location>
        <begin position="655"/>
        <end position="724"/>
    </location>
</feature>
<dbReference type="AlphaFoldDB" id="A0A328P4R2"/>
<dbReference type="PROSITE" id="PS50123">
    <property type="entry name" value="CHER"/>
    <property type="match status" value="1"/>
</dbReference>
<evidence type="ECO:0000256" key="3">
    <source>
        <dbReference type="ARBA" id="ARBA00022553"/>
    </source>
</evidence>
<dbReference type="PROSITE" id="PS50112">
    <property type="entry name" value="PAS"/>
    <property type="match status" value="1"/>
</dbReference>
<dbReference type="GO" id="GO:0004673">
    <property type="term" value="F:protein histidine kinase activity"/>
    <property type="evidence" value="ECO:0007669"/>
    <property type="project" value="UniProtKB-EC"/>
</dbReference>
<dbReference type="SUPFAM" id="SSF47757">
    <property type="entry name" value="Chemotaxis receptor methyltransferase CheR, N-terminal domain"/>
    <property type="match status" value="1"/>
</dbReference>
<feature type="region of interest" description="Disordered" evidence="14">
    <location>
        <begin position="1"/>
        <end position="20"/>
    </location>
</feature>
<protein>
    <submittedName>
        <fullName evidence="19">Methyltransferase</fullName>
    </submittedName>
</protein>
<evidence type="ECO:0000256" key="8">
    <source>
        <dbReference type="ARBA" id="ARBA00022691"/>
    </source>
</evidence>
<dbReference type="InterPro" id="IPR022641">
    <property type="entry name" value="CheR_N"/>
</dbReference>
<evidence type="ECO:0000256" key="4">
    <source>
        <dbReference type="ARBA" id="ARBA00022603"/>
    </source>
</evidence>
<dbReference type="InterPro" id="IPR035965">
    <property type="entry name" value="PAS-like_dom_sf"/>
</dbReference>
<dbReference type="PROSITE" id="PS50113">
    <property type="entry name" value="PAC"/>
    <property type="match status" value="1"/>
</dbReference>
<evidence type="ECO:0000256" key="10">
    <source>
        <dbReference type="ARBA" id="ARBA00022777"/>
    </source>
</evidence>
<dbReference type="Pfam" id="PF01739">
    <property type="entry name" value="CheR"/>
    <property type="match status" value="1"/>
</dbReference>
<comment type="caution">
    <text evidence="19">The sequence shown here is derived from an EMBL/GenBank/DDBJ whole genome shotgun (WGS) entry which is preliminary data.</text>
</comment>
<evidence type="ECO:0000256" key="5">
    <source>
        <dbReference type="ARBA" id="ARBA00022630"/>
    </source>
</evidence>
<dbReference type="PROSITE" id="PS50122">
    <property type="entry name" value="CHEB"/>
    <property type="match status" value="1"/>
</dbReference>
<keyword evidence="7 19" id="KW-0808">Transferase</keyword>
<dbReference type="InterPro" id="IPR000014">
    <property type="entry name" value="PAS"/>
</dbReference>
<evidence type="ECO:0000256" key="11">
    <source>
        <dbReference type="ARBA" id="ARBA00022840"/>
    </source>
</evidence>
<keyword evidence="11" id="KW-0067">ATP-binding</keyword>
<dbReference type="CDD" id="cd02440">
    <property type="entry name" value="AdoMet_MTases"/>
    <property type="match status" value="1"/>
</dbReference>
<evidence type="ECO:0000259" key="17">
    <source>
        <dbReference type="PROSITE" id="PS50122"/>
    </source>
</evidence>
<dbReference type="EMBL" id="NFZS01000001">
    <property type="protein sequence ID" value="RAO77258.1"/>
    <property type="molecule type" value="Genomic_DNA"/>
</dbReference>
<dbReference type="Gene3D" id="1.10.155.10">
    <property type="entry name" value="Chemotaxis receptor methyltransferase CheR, N-terminal domain"/>
    <property type="match status" value="1"/>
</dbReference>
<evidence type="ECO:0000256" key="13">
    <source>
        <dbReference type="SAM" id="Coils"/>
    </source>
</evidence>
<dbReference type="SUPFAM" id="SSF52738">
    <property type="entry name" value="Methylesterase CheB, C-terminal domain"/>
    <property type="match status" value="1"/>
</dbReference>
<dbReference type="InterPro" id="IPR036804">
    <property type="entry name" value="CheR_N_sf"/>
</dbReference>
<feature type="domain" description="CheB-type methylesterase" evidence="17">
    <location>
        <begin position="24"/>
        <end position="166"/>
    </location>
</feature>
<dbReference type="GO" id="GO:0008983">
    <property type="term" value="F:protein-glutamate O-methyltransferase activity"/>
    <property type="evidence" value="ECO:0007669"/>
    <property type="project" value="UniProtKB-EC"/>
</dbReference>
<keyword evidence="13" id="KW-0175">Coiled coil</keyword>
<dbReference type="InterPro" id="IPR022642">
    <property type="entry name" value="CheR_C"/>
</dbReference>
<name>A0A328P4R2_9GAMM</name>
<dbReference type="CDD" id="cd00130">
    <property type="entry name" value="PAS"/>
    <property type="match status" value="1"/>
</dbReference>
<dbReference type="GO" id="GO:0005737">
    <property type="term" value="C:cytoplasm"/>
    <property type="evidence" value="ECO:0007669"/>
    <property type="project" value="InterPro"/>
</dbReference>
<dbReference type="SMART" id="SM00091">
    <property type="entry name" value="PAS"/>
    <property type="match status" value="3"/>
</dbReference>
<keyword evidence="20" id="KW-1185">Reference proteome</keyword>
<evidence type="ECO:0000256" key="1">
    <source>
        <dbReference type="ARBA" id="ARBA00000085"/>
    </source>
</evidence>
<dbReference type="Gene3D" id="3.40.50.150">
    <property type="entry name" value="Vaccinia Virus protein VP39"/>
    <property type="match status" value="1"/>
</dbReference>
<dbReference type="InterPro" id="IPR000780">
    <property type="entry name" value="CheR_MeTrfase"/>
</dbReference>
<dbReference type="InterPro" id="IPR029063">
    <property type="entry name" value="SAM-dependent_MTases_sf"/>
</dbReference>
<dbReference type="NCBIfam" id="TIGR00229">
    <property type="entry name" value="sensory_box"/>
    <property type="match status" value="1"/>
</dbReference>
<dbReference type="Pfam" id="PF13596">
    <property type="entry name" value="PAS_10"/>
    <property type="match status" value="1"/>
</dbReference>
<evidence type="ECO:0000256" key="14">
    <source>
        <dbReference type="SAM" id="MobiDB-lite"/>
    </source>
</evidence>
<dbReference type="OrthoDB" id="9816309at2"/>
<evidence type="ECO:0000256" key="2">
    <source>
        <dbReference type="ARBA" id="ARBA00001541"/>
    </source>
</evidence>
<dbReference type="SMART" id="SM00138">
    <property type="entry name" value="MeTrc"/>
    <property type="match status" value="1"/>
</dbReference>
<evidence type="ECO:0000259" key="18">
    <source>
        <dbReference type="PROSITE" id="PS50123"/>
    </source>
</evidence>
<dbReference type="Proteomes" id="UP000248926">
    <property type="component" value="Unassembled WGS sequence"/>
</dbReference>
<organism evidence="19 20">
    <name type="scientific">Dyella jiangningensis</name>
    <dbReference type="NCBI Taxonomy" id="1379159"/>
    <lineage>
        <taxon>Bacteria</taxon>
        <taxon>Pseudomonadati</taxon>
        <taxon>Pseudomonadota</taxon>
        <taxon>Gammaproteobacteria</taxon>
        <taxon>Lysobacterales</taxon>
        <taxon>Rhodanobacteraceae</taxon>
        <taxon>Dyella</taxon>
    </lineage>
</organism>
<dbReference type="Gene3D" id="3.30.450.20">
    <property type="entry name" value="PAS domain"/>
    <property type="match status" value="2"/>
</dbReference>
<evidence type="ECO:0000313" key="19">
    <source>
        <dbReference type="EMBL" id="RAO77258.1"/>
    </source>
</evidence>
<keyword evidence="4 19" id="KW-0489">Methyltransferase</keyword>
<keyword evidence="9" id="KW-0547">Nucleotide-binding</keyword>
<feature type="domain" description="CheR-type methyltransferase" evidence="18">
    <location>
        <begin position="215"/>
        <end position="487"/>
    </location>
</feature>
<evidence type="ECO:0000256" key="12">
    <source>
        <dbReference type="PROSITE-ProRule" id="PRU00050"/>
    </source>
</evidence>
<dbReference type="InterPro" id="IPR013655">
    <property type="entry name" value="PAS_fold_3"/>
</dbReference>
<dbReference type="GO" id="GO:0000156">
    <property type="term" value="F:phosphorelay response regulator activity"/>
    <property type="evidence" value="ECO:0007669"/>
    <property type="project" value="InterPro"/>
</dbReference>
<proteinExistence type="predicted"/>
<sequence length="1186" mass="133053">MSEEAQQSEDKDLDDQATPKRPVMLAIGASGAETGELSRVLLSLPYAARFIVVLALRDREVFDESQLRAALGSHAARLTIPEDGDAVREDHIYIAPKDMLLTVDRGSIRLRRFDEAQETRGAIDSLFVSLAQDQDSNTIGMVVGHIEGDGMLGLTAIKEAGGLTLAVDHPIHGELEHIHSMSSLAMADYILTAPELTERVALYIRHYHRLNEAAANDARSATEAEKLNQVAAILRNHTGHDFHGYKRATFMRRVQRRMQVVQADSAMAYIDVLRSQPDEAQQLFNDLLIGVTQFFRDKREFDFLEAHVVPKLFSGKGRGDQLRVWVLGCSTGEEAYSLAILLREHASTLEVAPQIQIFASDIDTRALAVARLGRYTDTVTQDVTPERLARWFIKEGNTYCVSKELREMCVFSQHSIVKDPPFSRLDLVSCRNLLIYLGAELQNRVIPVFHFALRPGGYLFLGSSENVSRHAKLFSPVERNVRIFQRIEAGTRLLSDFPLSPASPLPPNLSGVPRPRLPSQGIARFGERVAERFAPAYAIVDEHFEVLHFSARAGRYIHPAGGAPTLNLLNLVHRDLRLDLRSALNRASAEHQTVQVEGLQMNDERGLAYVNLIIEPAGDGDEVQRGFVVLFQDVPPPSGLDTVILGNNPSHDEHVQSLDTELRVTRERLQAMIEELESTNEELKSSNEEYQSLNEELQSANEELETSKEELQSVNEEVTTVNGELAHRVQELAHANSDLKNLLESTQIATVFLDNELRVTNFTPAVVDVFPLVESDIRRPISNIKSHVVYDELQDDVRRVIRTLGTIDREVENPQTKARYIVRVLPYRSVDNFIGGAVVTFMDVTPLTRAEQALRDSERRLRTLMEGIAQLVWRSLDGGHWTWCSPQWSAFTGQTEAESRDTGWLNAIHPDDRKATVEAWQSAMANGSFEVDHRIYSIAEKTYRWFHTLSMPVRDDQRQIIEWLGTSTNVDDLRRLQERQRVMVAELQHRTRNLIAVVQSIGTQALKEAQSMDAFQALFDDRLAALARVQVLLSQSDSGPVTIGALLDLELESLGRLKDRVLVNGRDISLRKSAVQTLSLALHELVTNSRKYGALATDLGELSVSWELDEEARNGPQLLFKWFERGFPPRTIEGDGDGLKGGYGRRLIEQALPYTLSADTTYELGSDSLYCTIRLPIKAKDEHGLD</sequence>
<dbReference type="PANTHER" id="PTHR24422:SF27">
    <property type="entry name" value="PROTEIN-GLUTAMATE O-METHYLTRANSFERASE"/>
    <property type="match status" value="1"/>
</dbReference>
<comment type="catalytic activity">
    <reaction evidence="2">
        <text>L-glutamyl-[protein] + S-adenosyl-L-methionine = [protein]-L-glutamate 5-O-methyl ester + S-adenosyl-L-homocysteine</text>
        <dbReference type="Rhea" id="RHEA:24452"/>
        <dbReference type="Rhea" id="RHEA-COMP:10208"/>
        <dbReference type="Rhea" id="RHEA-COMP:10311"/>
        <dbReference type="ChEBI" id="CHEBI:29973"/>
        <dbReference type="ChEBI" id="CHEBI:57856"/>
        <dbReference type="ChEBI" id="CHEBI:59789"/>
        <dbReference type="ChEBI" id="CHEBI:82795"/>
        <dbReference type="EC" id="2.1.1.80"/>
    </reaction>
</comment>
<dbReference type="Pfam" id="PF08447">
    <property type="entry name" value="PAS_3"/>
    <property type="match status" value="1"/>
</dbReference>
<keyword evidence="5" id="KW-0285">Flavoprotein</keyword>
<comment type="catalytic activity">
    <reaction evidence="1">
        <text>ATP + protein L-histidine = ADP + protein N-phospho-L-histidine.</text>
        <dbReference type="EC" id="2.7.13.3"/>
    </reaction>
</comment>
<dbReference type="SMART" id="SM00911">
    <property type="entry name" value="HWE_HK"/>
    <property type="match status" value="1"/>
</dbReference>
<dbReference type="Gene3D" id="3.40.50.180">
    <property type="entry name" value="Methylesterase CheB, C-terminal domain"/>
    <property type="match status" value="1"/>
</dbReference>
<dbReference type="GO" id="GO:0032259">
    <property type="term" value="P:methylation"/>
    <property type="evidence" value="ECO:0007669"/>
    <property type="project" value="UniProtKB-KW"/>
</dbReference>
<feature type="compositionally biased region" description="Acidic residues" evidence="14">
    <location>
        <begin position="1"/>
        <end position="15"/>
    </location>
</feature>
<dbReference type="GO" id="GO:0008984">
    <property type="term" value="F:protein-glutamate methylesterase activity"/>
    <property type="evidence" value="ECO:0007669"/>
    <property type="project" value="InterPro"/>
</dbReference>
<accession>A0A328P4R2</accession>
<dbReference type="InterPro" id="IPR035909">
    <property type="entry name" value="CheB_C"/>
</dbReference>
<keyword evidence="8" id="KW-0949">S-adenosyl-L-methionine</keyword>
<dbReference type="RefSeq" id="WP_111981311.1">
    <property type="nucleotide sequence ID" value="NZ_NFZS01000001.1"/>
</dbReference>
<keyword evidence="3" id="KW-0597">Phosphoprotein</keyword>
<dbReference type="Pfam" id="PF01339">
    <property type="entry name" value="CheB_methylest"/>
    <property type="match status" value="1"/>
</dbReference>
<evidence type="ECO:0000256" key="6">
    <source>
        <dbReference type="ARBA" id="ARBA00022643"/>
    </source>
</evidence>
<comment type="caution">
    <text evidence="12">Lacks conserved residue(s) required for the propagation of feature annotation.</text>
</comment>
<dbReference type="Pfam" id="PF07536">
    <property type="entry name" value="HWE_HK"/>
    <property type="match status" value="1"/>
</dbReference>
<feature type="domain" description="PAS" evidence="15">
    <location>
        <begin position="857"/>
        <end position="927"/>
    </location>
</feature>
<reference evidence="19 20" key="1">
    <citation type="journal article" date="2018" name="Genet. Mol. Biol.">
        <title>The genome sequence of Dyella jiangningensis FCAV SCS01 from a lignocellulose-decomposing microbial consortium metagenome reveals potential for biotechnological applications.</title>
        <authorList>
            <person name="Desiderato J.G."/>
            <person name="Alvarenga D.O."/>
            <person name="Constancio M.T.L."/>
            <person name="Alves L.M.C."/>
            <person name="Varani A.M."/>
        </authorList>
    </citation>
    <scope>NUCLEOTIDE SEQUENCE [LARGE SCALE GENOMIC DNA]</scope>
    <source>
        <strain evidence="19 20">FCAV SCS01</strain>
    </source>
</reference>
<dbReference type="Pfam" id="PF03705">
    <property type="entry name" value="CheR_N"/>
    <property type="match status" value="1"/>
</dbReference>
<dbReference type="InterPro" id="IPR050903">
    <property type="entry name" value="Bact_Chemotaxis_MeTrfase"/>
</dbReference>
<dbReference type="SUPFAM" id="SSF53335">
    <property type="entry name" value="S-adenosyl-L-methionine-dependent methyltransferases"/>
    <property type="match status" value="1"/>
</dbReference>
<evidence type="ECO:0000259" key="15">
    <source>
        <dbReference type="PROSITE" id="PS50112"/>
    </source>
</evidence>
<keyword evidence="10" id="KW-0418">Kinase</keyword>
<dbReference type="GO" id="GO:0005524">
    <property type="term" value="F:ATP binding"/>
    <property type="evidence" value="ECO:0007669"/>
    <property type="project" value="UniProtKB-KW"/>
</dbReference>
<evidence type="ECO:0000256" key="7">
    <source>
        <dbReference type="ARBA" id="ARBA00022679"/>
    </source>
</evidence>
<dbReference type="InterPro" id="IPR000700">
    <property type="entry name" value="PAS-assoc_C"/>
</dbReference>
<gene>
    <name evidence="19" type="ORF">CA260_05050</name>
</gene>
<dbReference type="PANTHER" id="PTHR24422">
    <property type="entry name" value="CHEMOTAXIS PROTEIN METHYLTRANSFERASE"/>
    <property type="match status" value="1"/>
</dbReference>
<keyword evidence="6" id="KW-0288">FMN</keyword>
<feature type="domain" description="PAC" evidence="16">
    <location>
        <begin position="929"/>
        <end position="982"/>
    </location>
</feature>
<dbReference type="GO" id="GO:0006935">
    <property type="term" value="P:chemotaxis"/>
    <property type="evidence" value="ECO:0007669"/>
    <property type="project" value="InterPro"/>
</dbReference>
<evidence type="ECO:0000256" key="9">
    <source>
        <dbReference type="ARBA" id="ARBA00022741"/>
    </source>
</evidence>
<evidence type="ECO:0000313" key="20">
    <source>
        <dbReference type="Proteomes" id="UP000248926"/>
    </source>
</evidence>
<dbReference type="InterPro" id="IPR011102">
    <property type="entry name" value="Sig_transdc_His_kinase_HWE"/>
</dbReference>
<dbReference type="InterPro" id="IPR000673">
    <property type="entry name" value="Sig_transdc_resp-reg_Me-estase"/>
</dbReference>
<evidence type="ECO:0000259" key="16">
    <source>
        <dbReference type="PROSITE" id="PS50113"/>
    </source>
</evidence>